<feature type="compositionally biased region" description="Polar residues" evidence="1">
    <location>
        <begin position="12"/>
        <end position="21"/>
    </location>
</feature>
<keyword evidence="3" id="KW-1185">Reference proteome</keyword>
<evidence type="ECO:0000313" key="3">
    <source>
        <dbReference type="Proteomes" id="UP000006729"/>
    </source>
</evidence>
<sequence>MRLLNEIPPETGISSRGSSTIKIDPRSERDASQPSSTRRGRDSSSQEVSYLKGQERLPGMPPDEAESTVSFDKCP</sequence>
<dbReference type="InParanoid" id="B9P8J8"/>
<dbReference type="HOGENOM" id="CLU_2675671_0_0_1"/>
<reference evidence="2 3" key="1">
    <citation type="journal article" date="2006" name="Science">
        <title>The genome of black cottonwood, Populus trichocarpa (Torr. &amp; Gray).</title>
        <authorList>
            <person name="Tuskan G.A."/>
            <person name="Difazio S."/>
            <person name="Jansson S."/>
            <person name="Bohlmann J."/>
            <person name="Grigoriev I."/>
            <person name="Hellsten U."/>
            <person name="Putnam N."/>
            <person name="Ralph S."/>
            <person name="Rombauts S."/>
            <person name="Salamov A."/>
            <person name="Schein J."/>
            <person name="Sterck L."/>
            <person name="Aerts A."/>
            <person name="Bhalerao R.R."/>
            <person name="Bhalerao R.P."/>
            <person name="Blaudez D."/>
            <person name="Boerjan W."/>
            <person name="Brun A."/>
            <person name="Brunner A."/>
            <person name="Busov V."/>
            <person name="Campbell M."/>
            <person name="Carlson J."/>
            <person name="Chalot M."/>
            <person name="Chapman J."/>
            <person name="Chen G.L."/>
            <person name="Cooper D."/>
            <person name="Coutinho P.M."/>
            <person name="Couturier J."/>
            <person name="Covert S."/>
            <person name="Cronk Q."/>
            <person name="Cunningham R."/>
            <person name="Davis J."/>
            <person name="Degroeve S."/>
            <person name="Dejardin A."/>
            <person name="Depamphilis C."/>
            <person name="Detter J."/>
            <person name="Dirks B."/>
            <person name="Dubchak I."/>
            <person name="Duplessis S."/>
            <person name="Ehlting J."/>
            <person name="Ellis B."/>
            <person name="Gendler K."/>
            <person name="Goodstein D."/>
            <person name="Gribskov M."/>
            <person name="Grimwood J."/>
            <person name="Groover A."/>
            <person name="Gunter L."/>
            <person name="Hamberger B."/>
            <person name="Heinze B."/>
            <person name="Helariutta Y."/>
            <person name="Henrissat B."/>
            <person name="Holligan D."/>
            <person name="Holt R."/>
            <person name="Huang W."/>
            <person name="Islam-Faridi N."/>
            <person name="Jones S."/>
            <person name="Jones-Rhoades M."/>
            <person name="Jorgensen R."/>
            <person name="Joshi C."/>
            <person name="Kangasjarvi J."/>
            <person name="Karlsson J."/>
            <person name="Kelleher C."/>
            <person name="Kirkpatrick R."/>
            <person name="Kirst M."/>
            <person name="Kohler A."/>
            <person name="Kalluri U."/>
            <person name="Larimer F."/>
            <person name="Leebens-Mack J."/>
            <person name="Leple J.C."/>
            <person name="Locascio P."/>
            <person name="Lou Y."/>
            <person name="Lucas S."/>
            <person name="Martin F."/>
            <person name="Montanini B."/>
            <person name="Napoli C."/>
            <person name="Nelson D.R."/>
            <person name="Nelson C."/>
            <person name="Nieminen K."/>
            <person name="Nilsson O."/>
            <person name="Pereda V."/>
            <person name="Peter G."/>
            <person name="Philippe R."/>
            <person name="Pilate G."/>
            <person name="Poliakov A."/>
            <person name="Razumovskaya J."/>
            <person name="Richardson P."/>
            <person name="Rinaldi C."/>
            <person name="Ritland K."/>
            <person name="Rouze P."/>
            <person name="Ryaboy D."/>
            <person name="Schmutz J."/>
            <person name="Schrader J."/>
            <person name="Segerman B."/>
            <person name="Shin H."/>
            <person name="Siddiqui A."/>
            <person name="Sterky F."/>
            <person name="Terry A."/>
            <person name="Tsai C.J."/>
            <person name="Uberbacher E."/>
            <person name="Unneberg P."/>
            <person name="Vahala J."/>
            <person name="Wall K."/>
            <person name="Wessler S."/>
            <person name="Yang G."/>
            <person name="Yin T."/>
            <person name="Douglas C."/>
            <person name="Marra M."/>
            <person name="Sandberg G."/>
            <person name="Van de Peer Y."/>
            <person name="Rokhsar D."/>
        </authorList>
    </citation>
    <scope>NUCLEOTIDE SEQUENCE [LARGE SCALE GENOMIC DNA]</scope>
    <source>
        <strain evidence="3">cv. Nisqually</strain>
    </source>
</reference>
<evidence type="ECO:0000313" key="2">
    <source>
        <dbReference type="EMBL" id="PNT47445.1"/>
    </source>
</evidence>
<dbReference type="AlphaFoldDB" id="B9P8J8"/>
<feature type="region of interest" description="Disordered" evidence="1">
    <location>
        <begin position="1"/>
        <end position="75"/>
    </location>
</feature>
<accession>B9P8J8</accession>
<evidence type="ECO:0000256" key="1">
    <source>
        <dbReference type="SAM" id="MobiDB-lite"/>
    </source>
</evidence>
<dbReference type="Proteomes" id="UP000006729">
    <property type="component" value="Chromosome 2"/>
</dbReference>
<protein>
    <submittedName>
        <fullName evidence="2">Uncharacterized protein</fullName>
    </submittedName>
</protein>
<dbReference type="EMBL" id="CM009291">
    <property type="protein sequence ID" value="PNT47445.1"/>
    <property type="molecule type" value="Genomic_DNA"/>
</dbReference>
<organism evidence="2 3">
    <name type="scientific">Populus trichocarpa</name>
    <name type="common">Western balsam poplar</name>
    <name type="synonym">Populus balsamifera subsp. trichocarpa</name>
    <dbReference type="NCBI Taxonomy" id="3694"/>
    <lineage>
        <taxon>Eukaryota</taxon>
        <taxon>Viridiplantae</taxon>
        <taxon>Streptophyta</taxon>
        <taxon>Embryophyta</taxon>
        <taxon>Tracheophyta</taxon>
        <taxon>Spermatophyta</taxon>
        <taxon>Magnoliopsida</taxon>
        <taxon>eudicotyledons</taxon>
        <taxon>Gunneridae</taxon>
        <taxon>Pentapetalae</taxon>
        <taxon>rosids</taxon>
        <taxon>fabids</taxon>
        <taxon>Malpighiales</taxon>
        <taxon>Salicaceae</taxon>
        <taxon>Saliceae</taxon>
        <taxon>Populus</taxon>
    </lineage>
</organism>
<proteinExistence type="predicted"/>
<name>B9P8J8_POPTR</name>
<gene>
    <name evidence="2" type="ORF">POPTR_002G025900</name>
</gene>